<organism evidence="4 5">
    <name type="scientific">Hymenobacter glacialis</name>
    <dbReference type="NCBI Taxonomy" id="1908236"/>
    <lineage>
        <taxon>Bacteria</taxon>
        <taxon>Pseudomonadati</taxon>
        <taxon>Bacteroidota</taxon>
        <taxon>Cytophagia</taxon>
        <taxon>Cytophagales</taxon>
        <taxon>Hymenobacteraceae</taxon>
        <taxon>Hymenobacter</taxon>
    </lineage>
</organism>
<dbReference type="Pfam" id="PF00106">
    <property type="entry name" value="adh_short"/>
    <property type="match status" value="1"/>
</dbReference>
<reference evidence="4 5" key="1">
    <citation type="submission" date="2016-08" db="EMBL/GenBank/DDBJ databases">
        <title>Hymenobacter coccineus sp. nov., Hymenobacter lapidarius sp. nov. and Hymenobacter glacialis sp. nov., isolated from Antarctic soil.</title>
        <authorList>
            <person name="Sedlacek I."/>
            <person name="Kralova S."/>
            <person name="Kyrova K."/>
            <person name="Maslanova I."/>
            <person name="Stankova E."/>
            <person name="Vrbovska V."/>
            <person name="Nemec M."/>
            <person name="Bartak M."/>
            <person name="Svec P."/>
            <person name="Busse H.-J."/>
            <person name="Pantucek R."/>
        </authorList>
    </citation>
    <scope>NUCLEOTIDE SEQUENCE [LARGE SCALE GENOMIC DNA]</scope>
    <source>
        <strain evidence="4 5">CCM 8648</strain>
    </source>
</reference>
<gene>
    <name evidence="4" type="ORF">BEN48_06710</name>
</gene>
<evidence type="ECO:0000313" key="5">
    <source>
        <dbReference type="Proteomes" id="UP000177791"/>
    </source>
</evidence>
<evidence type="ECO:0000256" key="2">
    <source>
        <dbReference type="ARBA" id="ARBA00023002"/>
    </source>
</evidence>
<evidence type="ECO:0000256" key="3">
    <source>
        <dbReference type="RuleBase" id="RU000363"/>
    </source>
</evidence>
<proteinExistence type="inferred from homology"/>
<sequence length="231" mass="24904">MDLTGKVAIVTGASKGIGRATVEALLARGAAVAGWGRTAPEGLVHERFQFFECDVRDEVAVAEALTNTQRELGPEIHVLVNNAGLGIAGAVDGFKTDDWKLMFDTNVHGTFFCSRAVLPQMKRQQVGHIINIASIAGTTGIENMAGYCASKFAVRGFSQSLFKEVRNHGIKVTCVSPGSTQTNFFDDIPGTTPNDAMMSPADIAGFIIYSLETPFNFHVVEVEMRPLQPKK</sequence>
<protein>
    <submittedName>
        <fullName evidence="4">Short-chain dehydrogenase</fullName>
    </submittedName>
</protein>
<dbReference type="STRING" id="1908236.BEN48_06710"/>
<comment type="caution">
    <text evidence="4">The sequence shown here is derived from an EMBL/GenBank/DDBJ whole genome shotgun (WGS) entry which is preliminary data.</text>
</comment>
<keyword evidence="2" id="KW-0560">Oxidoreductase</keyword>
<dbReference type="PANTHER" id="PTHR43115">
    <property type="entry name" value="DEHYDROGENASE/REDUCTASE SDR FAMILY MEMBER 11"/>
    <property type="match status" value="1"/>
</dbReference>
<evidence type="ECO:0000256" key="1">
    <source>
        <dbReference type="ARBA" id="ARBA00006484"/>
    </source>
</evidence>
<dbReference type="InterPro" id="IPR002347">
    <property type="entry name" value="SDR_fam"/>
</dbReference>
<dbReference type="Proteomes" id="UP000177791">
    <property type="component" value="Unassembled WGS sequence"/>
</dbReference>
<accession>A0A1G1SRM4</accession>
<dbReference type="AlphaFoldDB" id="A0A1G1SRM4"/>
<dbReference type="FunFam" id="3.40.50.720:FF:000047">
    <property type="entry name" value="NADP-dependent L-serine/L-allo-threonine dehydrogenase"/>
    <property type="match status" value="1"/>
</dbReference>
<dbReference type="OrthoDB" id="9810734at2"/>
<name>A0A1G1SRM4_9BACT</name>
<dbReference type="Gene3D" id="3.40.50.720">
    <property type="entry name" value="NAD(P)-binding Rossmann-like Domain"/>
    <property type="match status" value="1"/>
</dbReference>
<dbReference type="InterPro" id="IPR036291">
    <property type="entry name" value="NAD(P)-bd_dom_sf"/>
</dbReference>
<comment type="similarity">
    <text evidence="1 3">Belongs to the short-chain dehydrogenases/reductases (SDR) family.</text>
</comment>
<dbReference type="CDD" id="cd05233">
    <property type="entry name" value="SDR_c"/>
    <property type="match status" value="1"/>
</dbReference>
<evidence type="ECO:0000313" key="4">
    <source>
        <dbReference type="EMBL" id="OGX81279.1"/>
    </source>
</evidence>
<dbReference type="RefSeq" id="WP_070736306.1">
    <property type="nucleotide sequence ID" value="NZ_MDZC01000123.1"/>
</dbReference>
<dbReference type="EMBL" id="MDZC01000123">
    <property type="protein sequence ID" value="OGX81279.1"/>
    <property type="molecule type" value="Genomic_DNA"/>
</dbReference>
<keyword evidence="5" id="KW-1185">Reference proteome</keyword>
<dbReference type="PRINTS" id="PR00080">
    <property type="entry name" value="SDRFAMILY"/>
</dbReference>
<dbReference type="SUPFAM" id="SSF51735">
    <property type="entry name" value="NAD(P)-binding Rossmann-fold domains"/>
    <property type="match status" value="1"/>
</dbReference>
<dbReference type="PRINTS" id="PR00081">
    <property type="entry name" value="GDHRDH"/>
</dbReference>
<dbReference type="GO" id="GO:0016616">
    <property type="term" value="F:oxidoreductase activity, acting on the CH-OH group of donors, NAD or NADP as acceptor"/>
    <property type="evidence" value="ECO:0007669"/>
    <property type="project" value="UniProtKB-ARBA"/>
</dbReference>
<dbReference type="PANTHER" id="PTHR43115:SF4">
    <property type="entry name" value="DEHYDROGENASE_REDUCTASE SDR FAMILY MEMBER 11"/>
    <property type="match status" value="1"/>
</dbReference>